<dbReference type="RefSeq" id="YP_009207546.1">
    <property type="nucleotide sequence ID" value="NC_028895.1"/>
</dbReference>
<gene>
    <name evidence="1" type="ORF">SBVP3_0081</name>
</gene>
<organism evidence="1 2">
    <name type="scientific">Vibrio phage phi 3</name>
    <dbReference type="NCBI Taxonomy" id="1589298"/>
    <lineage>
        <taxon>Viruses</taxon>
        <taxon>Duplodnaviria</taxon>
        <taxon>Heunggongvirae</taxon>
        <taxon>Uroviricota</taxon>
        <taxon>Caudoviricetes</taxon>
        <taxon>Demerecviridae</taxon>
        <taxon>Ermolyevavirinae</taxon>
        <taxon>Jesfedecavirus</taxon>
        <taxon>Jesfedecavirus phi3</taxon>
    </lineage>
</organism>
<protein>
    <submittedName>
        <fullName evidence="1">Uncharacterized protein</fullName>
    </submittedName>
</protein>
<evidence type="ECO:0000313" key="1">
    <source>
        <dbReference type="EMBL" id="AJF40848.1"/>
    </source>
</evidence>
<dbReference type="OrthoDB" id="25890at10239"/>
<keyword evidence="2" id="KW-1185">Reference proteome</keyword>
<dbReference type="Proteomes" id="UP000031804">
    <property type="component" value="Segment"/>
</dbReference>
<reference evidence="1 2" key="1">
    <citation type="submission" date="2014-12" db="EMBL/GenBank/DDBJ databases">
        <title>Complete genome sequences of three Vibrio cholerae specific bacteriophages.</title>
        <authorList>
            <person name="Bhandare S.G."/>
            <person name="Warry A."/>
            <person name="Emes R.D."/>
            <person name="Hooton S.P.T."/>
            <person name="Barrow P.A."/>
            <person name="Atterbury R.J."/>
        </authorList>
    </citation>
    <scope>NUCLEOTIDE SEQUENCE [LARGE SCALE GENOMIC DNA]</scope>
</reference>
<evidence type="ECO:0000313" key="2">
    <source>
        <dbReference type="Proteomes" id="UP000031804"/>
    </source>
</evidence>
<proteinExistence type="predicted"/>
<accession>A0A0B5H8W4</accession>
<name>A0A0B5H8W4_9CAUD</name>
<dbReference type="KEGG" id="vg:26634059"/>
<dbReference type="GeneID" id="26634059"/>
<sequence>MNKNTVVSKPVAGDVLLIGKVLRGLNRAGKPVFSTSAKGFEPKTTIEAVYEDGRVRSKEGDVFEIRLLKPELEIKTKEGTKLLPAQWITVA</sequence>
<dbReference type="EMBL" id="KP280063">
    <property type="protein sequence ID" value="AJF40848.1"/>
    <property type="molecule type" value="Genomic_DNA"/>
</dbReference>